<dbReference type="Proteomes" id="UP000194003">
    <property type="component" value="Unassembled WGS sequence"/>
</dbReference>
<dbReference type="AlphaFoldDB" id="A0A1Y2K9F5"/>
<dbReference type="STRING" id="1434232.MAIT1_04709"/>
<organism evidence="1 2">
    <name type="scientific">Magnetofaba australis IT-1</name>
    <dbReference type="NCBI Taxonomy" id="1434232"/>
    <lineage>
        <taxon>Bacteria</taxon>
        <taxon>Pseudomonadati</taxon>
        <taxon>Pseudomonadota</taxon>
        <taxon>Magnetococcia</taxon>
        <taxon>Magnetococcales</taxon>
        <taxon>Magnetococcaceae</taxon>
        <taxon>Magnetofaba</taxon>
    </lineage>
</organism>
<protein>
    <submittedName>
        <fullName evidence="1">Uncharacterized protein</fullName>
    </submittedName>
</protein>
<evidence type="ECO:0000313" key="2">
    <source>
        <dbReference type="Proteomes" id="UP000194003"/>
    </source>
</evidence>
<proteinExistence type="predicted"/>
<evidence type="ECO:0000313" key="1">
    <source>
        <dbReference type="EMBL" id="OSM07377.1"/>
    </source>
</evidence>
<reference evidence="1 2" key="1">
    <citation type="journal article" date="2016" name="BMC Genomics">
        <title>Combined genomic and structural analyses of a cultured magnetotactic bacterium reveals its niche adaptation to a dynamic environment.</title>
        <authorList>
            <person name="Araujo A.C."/>
            <person name="Morillo V."/>
            <person name="Cypriano J."/>
            <person name="Teixeira L.C."/>
            <person name="Leao P."/>
            <person name="Lyra S."/>
            <person name="Almeida L.G."/>
            <person name="Bazylinski D.A."/>
            <person name="Vasconcellos A.T."/>
            <person name="Abreu F."/>
            <person name="Lins U."/>
        </authorList>
    </citation>
    <scope>NUCLEOTIDE SEQUENCE [LARGE SCALE GENOMIC DNA]</scope>
    <source>
        <strain evidence="1 2">IT-1</strain>
    </source>
</reference>
<accession>A0A1Y2K9F5</accession>
<sequence length="162" mass="17857">MGDRGTPRETAEAKLYIGQAGKPMIPAPNLFRSIIDGGSFFKNGKSKVTTLKSSLIPACFAIEEFELPLKCKDPWMVDTRPVRIPSTGGRILAHRPCFNDWSLSFTANLDDEIISSRLLREIVDAAGVRVGLGDFRPACKGPFGKFVVTNWKEEERGRKSAA</sequence>
<keyword evidence="2" id="KW-1185">Reference proteome</keyword>
<comment type="caution">
    <text evidence="1">The sequence shown here is derived from an EMBL/GenBank/DDBJ whole genome shotgun (WGS) entry which is preliminary data.</text>
</comment>
<name>A0A1Y2K9F5_9PROT</name>
<gene>
    <name evidence="1" type="ORF">MAIT1_04709</name>
</gene>
<dbReference type="EMBL" id="LVJN01000014">
    <property type="protein sequence ID" value="OSM07377.1"/>
    <property type="molecule type" value="Genomic_DNA"/>
</dbReference>